<dbReference type="EMBL" id="QSWD01000002">
    <property type="protein sequence ID" value="RGP03801.1"/>
    <property type="molecule type" value="Genomic_DNA"/>
</dbReference>
<gene>
    <name evidence="1" type="ORF">DXA79_04905</name>
</gene>
<proteinExistence type="predicted"/>
<accession>A0A3E5HQT3</accession>
<dbReference type="RefSeq" id="WP_117612004.1">
    <property type="nucleotide sequence ID" value="NZ_JAQEVG010000002.1"/>
</dbReference>
<dbReference type="AlphaFoldDB" id="A0A3E5HQT3"/>
<name>A0A3E5HQT3_BIFPS</name>
<comment type="caution">
    <text evidence="1">The sequence shown here is derived from an EMBL/GenBank/DDBJ whole genome shotgun (WGS) entry which is preliminary data.</text>
</comment>
<organism evidence="1 2">
    <name type="scientific">Bifidobacterium pseudocatenulatum</name>
    <dbReference type="NCBI Taxonomy" id="28026"/>
    <lineage>
        <taxon>Bacteria</taxon>
        <taxon>Bacillati</taxon>
        <taxon>Actinomycetota</taxon>
        <taxon>Actinomycetes</taxon>
        <taxon>Bifidobacteriales</taxon>
        <taxon>Bifidobacteriaceae</taxon>
        <taxon>Bifidobacterium</taxon>
    </lineage>
</organism>
<dbReference type="Proteomes" id="UP000261031">
    <property type="component" value="Unassembled WGS sequence"/>
</dbReference>
<evidence type="ECO:0000313" key="2">
    <source>
        <dbReference type="Proteomes" id="UP000261031"/>
    </source>
</evidence>
<protein>
    <submittedName>
        <fullName evidence="1">Uncharacterized protein</fullName>
    </submittedName>
</protein>
<evidence type="ECO:0000313" key="1">
    <source>
        <dbReference type="EMBL" id="RGP03801.1"/>
    </source>
</evidence>
<sequence>MSIMLDEAQAYENSRDYDCCQIIEGAYTVGDVIYEAYCAGREAPPTDTEITAAAKYLRANPGLFGPSACFIDPNRFGEIARGVLQAARTALQVH</sequence>
<reference evidence="1 2" key="1">
    <citation type="submission" date="2018-08" db="EMBL/GenBank/DDBJ databases">
        <title>A genome reference for cultivated species of the human gut microbiota.</title>
        <authorList>
            <person name="Zou Y."/>
            <person name="Xue W."/>
            <person name="Luo G."/>
        </authorList>
    </citation>
    <scope>NUCLEOTIDE SEQUENCE [LARGE SCALE GENOMIC DNA]</scope>
    <source>
        <strain evidence="1 2">OF05-12</strain>
    </source>
</reference>